<feature type="transmembrane region" description="Helical" evidence="1">
    <location>
        <begin position="78"/>
        <end position="99"/>
    </location>
</feature>
<dbReference type="AlphaFoldDB" id="F2AUB8"/>
<feature type="transmembrane region" description="Helical" evidence="1">
    <location>
        <begin position="7"/>
        <end position="29"/>
    </location>
</feature>
<reference evidence="3 4" key="1">
    <citation type="journal article" date="2013" name="Mar. Genomics">
        <title>Expression of sulfatases in Rhodopirellula baltica and the diversity of sulfatases in the genus Rhodopirellula.</title>
        <authorList>
            <person name="Wegner C.E."/>
            <person name="Richter-Heitmann T."/>
            <person name="Klindworth A."/>
            <person name="Klockow C."/>
            <person name="Richter M."/>
            <person name="Achstetter T."/>
            <person name="Glockner F.O."/>
            <person name="Harder J."/>
        </authorList>
    </citation>
    <scope>NUCLEOTIDE SEQUENCE [LARGE SCALE GENOMIC DNA]</scope>
    <source>
        <strain evidence="3 4">WH47</strain>
    </source>
</reference>
<keyword evidence="1" id="KW-1133">Transmembrane helix</keyword>
<proteinExistence type="predicted"/>
<keyword evidence="1" id="KW-0812">Transmembrane</keyword>
<feature type="domain" description="Flavinylation-associated cytochrome" evidence="2">
    <location>
        <begin position="4"/>
        <end position="52"/>
    </location>
</feature>
<evidence type="ECO:0000313" key="4">
    <source>
        <dbReference type="Proteomes" id="UP000006222"/>
    </source>
</evidence>
<sequence length="339" mass="37482">MRHWVNLALLFSFSTLMVTGVLVFTLPFSQTNTRLHVVSGVVCVALVAKHVLSRLSYFRSIASRKSKAMGLARKASVLGFWAVVLVASLAAVPPTNWLMNQSYETRQRNQIVRVSSLVGFGELSPHQRIVVRKPKRESDARLSIHLGYSMSLDRLPATAVWVESTTGTMIETLYLDEGLAYSEVVPRTTSSGDGAVLRRSDVLPIWRHAYTMVSGVDPDGEVDGMTGATKNHRFELDQYLQPGKGNRFVVCVEFNLPGDSNDEWQETEWGQPSLLYTALIDVDRESPHAILELTGHGGGSEGDGNIRYDLENITTARKIADLFLAKLDLPHSKAAPTKE</sequence>
<gene>
    <name evidence="3" type="ORF">RBWH47_00310</name>
</gene>
<dbReference type="InterPro" id="IPR025517">
    <property type="entry name" value="DUF4405"/>
</dbReference>
<feature type="transmembrane region" description="Helical" evidence="1">
    <location>
        <begin position="35"/>
        <end position="57"/>
    </location>
</feature>
<evidence type="ECO:0000259" key="2">
    <source>
        <dbReference type="Pfam" id="PF14358"/>
    </source>
</evidence>
<dbReference type="RefSeq" id="WP_007327229.1">
    <property type="nucleotide sequence ID" value="NZ_AFAR01000176.1"/>
</dbReference>
<comment type="caution">
    <text evidence="3">The sequence shown here is derived from an EMBL/GenBank/DDBJ whole genome shotgun (WGS) entry which is preliminary data.</text>
</comment>
<organism evidence="3 4">
    <name type="scientific">Rhodopirellula baltica WH47</name>
    <dbReference type="NCBI Taxonomy" id="991778"/>
    <lineage>
        <taxon>Bacteria</taxon>
        <taxon>Pseudomonadati</taxon>
        <taxon>Planctomycetota</taxon>
        <taxon>Planctomycetia</taxon>
        <taxon>Pirellulales</taxon>
        <taxon>Pirellulaceae</taxon>
        <taxon>Rhodopirellula</taxon>
    </lineage>
</organism>
<dbReference type="EMBL" id="AFAR01000176">
    <property type="protein sequence ID" value="EGF26685.1"/>
    <property type="molecule type" value="Genomic_DNA"/>
</dbReference>
<accession>F2AUB8</accession>
<evidence type="ECO:0000313" key="3">
    <source>
        <dbReference type="EMBL" id="EGF26685.1"/>
    </source>
</evidence>
<dbReference type="PATRIC" id="fig|991778.3.peg.3524"/>
<name>F2AUB8_RHOBT</name>
<dbReference type="Proteomes" id="UP000006222">
    <property type="component" value="Unassembled WGS sequence"/>
</dbReference>
<dbReference type="Pfam" id="PF14358">
    <property type="entry name" value="DUF4405"/>
    <property type="match status" value="1"/>
</dbReference>
<evidence type="ECO:0000256" key="1">
    <source>
        <dbReference type="SAM" id="Phobius"/>
    </source>
</evidence>
<keyword evidence="1" id="KW-0472">Membrane</keyword>
<protein>
    <recommendedName>
        <fullName evidence="2">Flavinylation-associated cytochrome domain-containing protein</fullName>
    </recommendedName>
</protein>